<keyword evidence="2" id="KW-0472">Membrane</keyword>
<keyword evidence="2" id="KW-0812">Transmembrane</keyword>
<dbReference type="InterPro" id="IPR058488">
    <property type="entry name" value="DUF8175"/>
</dbReference>
<name>A0ABT1Q732_9ACTN</name>
<feature type="region of interest" description="Disordered" evidence="1">
    <location>
        <begin position="1"/>
        <end position="35"/>
    </location>
</feature>
<feature type="domain" description="DUF8175" evidence="3">
    <location>
        <begin position="96"/>
        <end position="246"/>
    </location>
</feature>
<feature type="transmembrane region" description="Helical" evidence="2">
    <location>
        <begin position="40"/>
        <end position="57"/>
    </location>
</feature>
<organism evidence="4 5">
    <name type="scientific">Streptomyces humicola</name>
    <dbReference type="NCBI Taxonomy" id="2953240"/>
    <lineage>
        <taxon>Bacteria</taxon>
        <taxon>Bacillati</taxon>
        <taxon>Actinomycetota</taxon>
        <taxon>Actinomycetes</taxon>
        <taxon>Kitasatosporales</taxon>
        <taxon>Streptomycetaceae</taxon>
        <taxon>Streptomyces</taxon>
    </lineage>
</organism>
<feature type="region of interest" description="Disordered" evidence="1">
    <location>
        <begin position="59"/>
        <end position="94"/>
    </location>
</feature>
<feature type="compositionally biased region" description="Basic and acidic residues" evidence="1">
    <location>
        <begin position="1"/>
        <end position="29"/>
    </location>
</feature>
<evidence type="ECO:0000313" key="5">
    <source>
        <dbReference type="Proteomes" id="UP001057702"/>
    </source>
</evidence>
<evidence type="ECO:0000256" key="1">
    <source>
        <dbReference type="SAM" id="MobiDB-lite"/>
    </source>
</evidence>
<evidence type="ECO:0000259" key="3">
    <source>
        <dbReference type="Pfam" id="PF26526"/>
    </source>
</evidence>
<sequence length="277" mass="28497">MPTHPSHLEPDGDPDGTTRTRLPEGDPSARRPPVRTSRSLVTVVGVVVLLIAALAFATRGGSGSPGSADSGDTGTGAKAPDATATAPTGQRPVTGQTTGIATGFPHTGEGAQSAAANYAVALVSANILKPDQRHQIVQQLFTPDTTSALQAKLDAAYNTNFLAKLGLDPNGDAPQGQTYISRTVPIGTTTSAYSGDTATVQVWCTGLYGTAGVGSTKPVTSDWFTMTLGLRWTENDWKVDSFSQASGPAPIAGDNTASSADDITKAVEQYGGFTYAR</sequence>
<dbReference type="Proteomes" id="UP001057702">
    <property type="component" value="Unassembled WGS sequence"/>
</dbReference>
<reference evidence="4" key="1">
    <citation type="submission" date="2022-06" db="EMBL/GenBank/DDBJ databases">
        <title>Draft genome sequence of Streptomyces sp. RB6PN25 isolated from peat swamp forest in Thailand.</title>
        <authorList>
            <person name="Duangmal K."/>
            <person name="Klaysubun C."/>
        </authorList>
    </citation>
    <scope>NUCLEOTIDE SEQUENCE</scope>
    <source>
        <strain evidence="4">RB6PN25</strain>
    </source>
</reference>
<evidence type="ECO:0000256" key="2">
    <source>
        <dbReference type="SAM" id="Phobius"/>
    </source>
</evidence>
<protein>
    <recommendedName>
        <fullName evidence="3">DUF8175 domain-containing protein</fullName>
    </recommendedName>
</protein>
<dbReference type="EMBL" id="JANFNG010000038">
    <property type="protein sequence ID" value="MCQ4084577.1"/>
    <property type="molecule type" value="Genomic_DNA"/>
</dbReference>
<accession>A0ABT1Q732</accession>
<dbReference type="Pfam" id="PF26526">
    <property type="entry name" value="DUF8175"/>
    <property type="match status" value="1"/>
</dbReference>
<feature type="compositionally biased region" description="Low complexity" evidence="1">
    <location>
        <begin position="65"/>
        <end position="89"/>
    </location>
</feature>
<proteinExistence type="predicted"/>
<keyword evidence="2" id="KW-1133">Transmembrane helix</keyword>
<evidence type="ECO:0000313" key="4">
    <source>
        <dbReference type="EMBL" id="MCQ4084577.1"/>
    </source>
</evidence>
<dbReference type="RefSeq" id="WP_255923645.1">
    <property type="nucleotide sequence ID" value="NZ_JANFNG010000038.1"/>
</dbReference>
<keyword evidence="5" id="KW-1185">Reference proteome</keyword>
<gene>
    <name evidence="4" type="ORF">NGB36_29380</name>
</gene>
<comment type="caution">
    <text evidence="4">The sequence shown here is derived from an EMBL/GenBank/DDBJ whole genome shotgun (WGS) entry which is preliminary data.</text>
</comment>